<protein>
    <submittedName>
        <fullName evidence="2">Aryl-alcohol dehydrogenase-like predicted oxidoreductase</fullName>
    </submittedName>
</protein>
<dbReference type="RefSeq" id="WP_188773828.1">
    <property type="nucleotide sequence ID" value="NZ_BMMB01000001.1"/>
</dbReference>
<dbReference type="Gene3D" id="3.20.20.100">
    <property type="entry name" value="NADP-dependent oxidoreductase domain"/>
    <property type="match status" value="1"/>
</dbReference>
<reference evidence="2 3" key="1">
    <citation type="submission" date="2023-07" db="EMBL/GenBank/DDBJ databases">
        <title>Genomic Encyclopedia of Type Strains, Phase IV (KMG-IV): sequencing the most valuable type-strain genomes for metagenomic binning, comparative biology and taxonomic classification.</title>
        <authorList>
            <person name="Goeker M."/>
        </authorList>
    </citation>
    <scope>NUCLEOTIDE SEQUENCE [LARGE SCALE GENOMIC DNA]</scope>
    <source>
        <strain evidence="2 3">DSM 22170</strain>
    </source>
</reference>
<dbReference type="CDD" id="cd19087">
    <property type="entry name" value="AKR_AKR12A1_B1_C1"/>
    <property type="match status" value="1"/>
</dbReference>
<proteinExistence type="predicted"/>
<dbReference type="InterPro" id="IPR023210">
    <property type="entry name" value="NADP_OxRdtase_dom"/>
</dbReference>
<dbReference type="InterPro" id="IPR050523">
    <property type="entry name" value="AKR_Detox_Biosynth"/>
</dbReference>
<dbReference type="SUPFAM" id="SSF51430">
    <property type="entry name" value="NAD(P)-linked oxidoreductase"/>
    <property type="match status" value="1"/>
</dbReference>
<comment type="caution">
    <text evidence="2">The sequence shown here is derived from an EMBL/GenBank/DDBJ whole genome shotgun (WGS) entry which is preliminary data.</text>
</comment>
<sequence length="329" mass="36260">MDYTYLGKSGLKVSRICLGTMNFGPVTDEKESFRIMDAALDAGINFFDTANVYGGFGGKGQSGSTEEIIGRWFKQGGGRREKTILATKVYGKMNIEPDGPNNEGGLSAYKIRRHLEGSLQRLQTDHIELYQMHHVDPAISWDELWGAFEVAVNQGKIGYVGSSNFAGWNIAVAQKEAEKRHFLGLVSEQHKYSLLCREPELEVLPASKELGLGVIPWSPLDGGLLGRNALKQIEGSRSGGNAERVEKHRTQLEQFDELCKELGEPQDVVALAWVLANPAVTAPIIGPRTSEQFEGSLRILDVKLNEETLKRLDEIFPGPGKAAPMAYAW</sequence>
<dbReference type="Pfam" id="PF00248">
    <property type="entry name" value="Aldo_ket_red"/>
    <property type="match status" value="1"/>
</dbReference>
<accession>A0ABU1IYV9</accession>
<dbReference type="Proteomes" id="UP001185028">
    <property type="component" value="Unassembled WGS sequence"/>
</dbReference>
<name>A0ABU1IYV9_9BACL</name>
<dbReference type="EMBL" id="JAVDQH010000008">
    <property type="protein sequence ID" value="MDR6244423.1"/>
    <property type="molecule type" value="Genomic_DNA"/>
</dbReference>
<evidence type="ECO:0000313" key="2">
    <source>
        <dbReference type="EMBL" id="MDR6244423.1"/>
    </source>
</evidence>
<evidence type="ECO:0000313" key="3">
    <source>
        <dbReference type="Proteomes" id="UP001185028"/>
    </source>
</evidence>
<evidence type="ECO:0000259" key="1">
    <source>
        <dbReference type="Pfam" id="PF00248"/>
    </source>
</evidence>
<dbReference type="InterPro" id="IPR036812">
    <property type="entry name" value="NAD(P)_OxRdtase_dom_sf"/>
</dbReference>
<gene>
    <name evidence="2" type="ORF">JOC58_002316</name>
</gene>
<organism evidence="2 3">
    <name type="scientific">Paenibacillus hunanensis</name>
    <dbReference type="NCBI Taxonomy" id="539262"/>
    <lineage>
        <taxon>Bacteria</taxon>
        <taxon>Bacillati</taxon>
        <taxon>Bacillota</taxon>
        <taxon>Bacilli</taxon>
        <taxon>Bacillales</taxon>
        <taxon>Paenibacillaceae</taxon>
        <taxon>Paenibacillus</taxon>
    </lineage>
</organism>
<dbReference type="PANTHER" id="PTHR43364">
    <property type="entry name" value="NADH-SPECIFIC METHYLGLYOXAL REDUCTASE-RELATED"/>
    <property type="match status" value="1"/>
</dbReference>
<feature type="domain" description="NADP-dependent oxidoreductase" evidence="1">
    <location>
        <begin position="15"/>
        <end position="315"/>
    </location>
</feature>
<dbReference type="PANTHER" id="PTHR43364:SF5">
    <property type="entry name" value="REDUCTASE"/>
    <property type="match status" value="1"/>
</dbReference>
<keyword evidence="3" id="KW-1185">Reference proteome</keyword>